<organism evidence="2 3">
    <name type="scientific">Neorhodopirellula lusitana</name>
    <dbReference type="NCBI Taxonomy" id="445327"/>
    <lineage>
        <taxon>Bacteria</taxon>
        <taxon>Pseudomonadati</taxon>
        <taxon>Planctomycetota</taxon>
        <taxon>Planctomycetia</taxon>
        <taxon>Pirellulales</taxon>
        <taxon>Pirellulaceae</taxon>
        <taxon>Neorhodopirellula</taxon>
    </lineage>
</organism>
<evidence type="ECO:0000313" key="2">
    <source>
        <dbReference type="EMBL" id="SMP51596.1"/>
    </source>
</evidence>
<accession>A0ABY1PX47</accession>
<protein>
    <submittedName>
        <fullName evidence="2">Uncharacterized protein</fullName>
    </submittedName>
</protein>
<reference evidence="2 3" key="1">
    <citation type="submission" date="2017-05" db="EMBL/GenBank/DDBJ databases">
        <authorList>
            <person name="Varghese N."/>
            <person name="Submissions S."/>
        </authorList>
    </citation>
    <scope>NUCLEOTIDE SEQUENCE [LARGE SCALE GENOMIC DNA]</scope>
    <source>
        <strain evidence="2 3">DSM 25457</strain>
    </source>
</reference>
<sequence length="209" mass="22472">MSHKALPSANRIRVPQRLPSPLGKVRFGGVARSGRTVQFGENRRRRIRPSGIVRSLPAILACLVITAWPLFVPDCCCQGDACITVQSQAIQSQAAQSSATQPRASQTETASATQALPACCACTSTEVVESPTCDKHECPCELQQWELDPVVVATSPPQLKPKTPVSLASFMGTPWLAGVPVRSLAKADSSRSFSITSNDRCALLCRWLN</sequence>
<keyword evidence="1" id="KW-1133">Transmembrane helix</keyword>
<gene>
    <name evidence="2" type="ORF">SAMN06265222_103299</name>
</gene>
<name>A0ABY1PX47_9BACT</name>
<proteinExistence type="predicted"/>
<keyword evidence="1" id="KW-0472">Membrane</keyword>
<keyword evidence="1" id="KW-0812">Transmembrane</keyword>
<dbReference type="Proteomes" id="UP001158067">
    <property type="component" value="Unassembled WGS sequence"/>
</dbReference>
<feature type="transmembrane region" description="Helical" evidence="1">
    <location>
        <begin position="52"/>
        <end position="71"/>
    </location>
</feature>
<evidence type="ECO:0000313" key="3">
    <source>
        <dbReference type="Proteomes" id="UP001158067"/>
    </source>
</evidence>
<keyword evidence="3" id="KW-1185">Reference proteome</keyword>
<evidence type="ECO:0000256" key="1">
    <source>
        <dbReference type="SAM" id="Phobius"/>
    </source>
</evidence>
<comment type="caution">
    <text evidence="2">The sequence shown here is derived from an EMBL/GenBank/DDBJ whole genome shotgun (WGS) entry which is preliminary data.</text>
</comment>
<dbReference type="EMBL" id="FXUG01000003">
    <property type="protein sequence ID" value="SMP51596.1"/>
    <property type="molecule type" value="Genomic_DNA"/>
</dbReference>